<dbReference type="Gene3D" id="2.40.170.20">
    <property type="entry name" value="TonB-dependent receptor, beta-barrel domain"/>
    <property type="match status" value="1"/>
</dbReference>
<keyword evidence="5" id="KW-0732">Signal</keyword>
<feature type="compositionally biased region" description="Basic and acidic residues" evidence="4">
    <location>
        <begin position="378"/>
        <end position="391"/>
    </location>
</feature>
<gene>
    <name evidence="7" type="ORF">SAMN04488055_2167</name>
</gene>
<dbReference type="STRING" id="536979.SAMN04488055_2167"/>
<dbReference type="InterPro" id="IPR008969">
    <property type="entry name" value="CarboxyPept-like_regulatory"/>
</dbReference>
<dbReference type="SUPFAM" id="SSF56935">
    <property type="entry name" value="Porins"/>
    <property type="match status" value="1"/>
</dbReference>
<keyword evidence="3" id="KW-0998">Cell outer membrane</keyword>
<accession>A0A1N6FE02</accession>
<dbReference type="EMBL" id="FSRA01000001">
    <property type="protein sequence ID" value="SIN93444.1"/>
    <property type="molecule type" value="Genomic_DNA"/>
</dbReference>
<feature type="chain" id="PRO_5009935903" evidence="5">
    <location>
        <begin position="21"/>
        <end position="973"/>
    </location>
</feature>
<organism evidence="7 8">
    <name type="scientific">Chitinophaga niabensis</name>
    <dbReference type="NCBI Taxonomy" id="536979"/>
    <lineage>
        <taxon>Bacteria</taxon>
        <taxon>Pseudomonadati</taxon>
        <taxon>Bacteroidota</taxon>
        <taxon>Chitinophagia</taxon>
        <taxon>Chitinophagales</taxon>
        <taxon>Chitinophagaceae</taxon>
        <taxon>Chitinophaga</taxon>
    </lineage>
</organism>
<dbReference type="AlphaFoldDB" id="A0A1N6FE02"/>
<evidence type="ECO:0000256" key="3">
    <source>
        <dbReference type="ARBA" id="ARBA00023237"/>
    </source>
</evidence>
<evidence type="ECO:0000256" key="1">
    <source>
        <dbReference type="ARBA" id="ARBA00004442"/>
    </source>
</evidence>
<dbReference type="Pfam" id="PF14905">
    <property type="entry name" value="OMP_b-brl_3"/>
    <property type="match status" value="1"/>
</dbReference>
<dbReference type="PANTHER" id="PTHR31535:SF3">
    <property type="entry name" value="REGULATORY PROTEIN ZESTE"/>
    <property type="match status" value="1"/>
</dbReference>
<protein>
    <submittedName>
        <fullName evidence="7">Outer membrane receptor proteins, mostly Fe transport</fullName>
    </submittedName>
</protein>
<proteinExistence type="predicted"/>
<evidence type="ECO:0000313" key="7">
    <source>
        <dbReference type="EMBL" id="SIN93444.1"/>
    </source>
</evidence>
<dbReference type="SUPFAM" id="SSF49464">
    <property type="entry name" value="Carboxypeptidase regulatory domain-like"/>
    <property type="match status" value="1"/>
</dbReference>
<name>A0A1N6FE02_9BACT</name>
<evidence type="ECO:0000259" key="6">
    <source>
        <dbReference type="Pfam" id="PF14905"/>
    </source>
</evidence>
<comment type="subcellular location">
    <subcellularLocation>
        <location evidence="1">Cell outer membrane</location>
    </subcellularLocation>
</comment>
<reference evidence="7 8" key="1">
    <citation type="submission" date="2016-11" db="EMBL/GenBank/DDBJ databases">
        <authorList>
            <person name="Jaros S."/>
            <person name="Januszkiewicz K."/>
            <person name="Wedrychowicz H."/>
        </authorList>
    </citation>
    <scope>NUCLEOTIDE SEQUENCE [LARGE SCALE GENOMIC DNA]</scope>
    <source>
        <strain evidence="7 8">DSM 24787</strain>
    </source>
</reference>
<dbReference type="PANTHER" id="PTHR31535">
    <property type="match status" value="1"/>
</dbReference>
<feature type="compositionally biased region" description="Gly residues" evidence="4">
    <location>
        <begin position="291"/>
        <end position="323"/>
    </location>
</feature>
<evidence type="ECO:0000256" key="4">
    <source>
        <dbReference type="SAM" id="MobiDB-lite"/>
    </source>
</evidence>
<keyword evidence="7" id="KW-0675">Receptor</keyword>
<feature type="signal peptide" evidence="5">
    <location>
        <begin position="1"/>
        <end position="20"/>
    </location>
</feature>
<evidence type="ECO:0000256" key="2">
    <source>
        <dbReference type="ARBA" id="ARBA00023136"/>
    </source>
</evidence>
<feature type="region of interest" description="Disordered" evidence="4">
    <location>
        <begin position="378"/>
        <end position="398"/>
    </location>
</feature>
<dbReference type="OrthoDB" id="606930at2"/>
<dbReference type="InterPro" id="IPR041700">
    <property type="entry name" value="OMP_b-brl_3"/>
</dbReference>
<dbReference type="GO" id="GO:0009279">
    <property type="term" value="C:cell outer membrane"/>
    <property type="evidence" value="ECO:0007669"/>
    <property type="project" value="UniProtKB-SubCell"/>
</dbReference>
<evidence type="ECO:0000313" key="8">
    <source>
        <dbReference type="Proteomes" id="UP000185003"/>
    </source>
</evidence>
<feature type="domain" description="Outer membrane protein beta-barrel" evidence="6">
    <location>
        <begin position="472"/>
        <end position="941"/>
    </location>
</feature>
<dbReference type="RefSeq" id="WP_074239249.1">
    <property type="nucleotide sequence ID" value="NZ_FSRA01000001.1"/>
</dbReference>
<dbReference type="Gene3D" id="2.60.40.1120">
    <property type="entry name" value="Carboxypeptidase-like, regulatory domain"/>
    <property type="match status" value="1"/>
</dbReference>
<dbReference type="Pfam" id="PF13620">
    <property type="entry name" value="CarboxypepD_reg"/>
    <property type="match status" value="1"/>
</dbReference>
<feature type="region of interest" description="Disordered" evidence="4">
    <location>
        <begin position="285"/>
        <end position="323"/>
    </location>
</feature>
<evidence type="ECO:0000256" key="5">
    <source>
        <dbReference type="SAM" id="SignalP"/>
    </source>
</evidence>
<dbReference type="InterPro" id="IPR036942">
    <property type="entry name" value="Beta-barrel_TonB_sf"/>
</dbReference>
<sequence length="973" mass="107104">MRHALIFTLLLLTCAQLTSAQNLVLKGVLKDKADSSTLKKATIRLTSPTDNTFKKQVFTDNNGAFEITDLKPQAYLLTISFLGYGELVRAIMLQTETQDLGVIKMPKSSRELREVVIKGQVPPAQQKGDTLAFNADAYKTNPDASGEDLVKKMPGITVENGNVKAQGEDVRKVLVDGKEFFGEDATLALRNLPAEAIQRIEVFDRMSDQAQFTGFDDGNSQKTINIVTRAEMRQGQFGKIFAGYGTEGRYSAGGNVNLFNQDRRISIIGMTNNVNQQNFSSQDLLGVQNAGSGGGGGRGGGGGGRGGGGGGRGGGGGGGSFGGGGGGGSSNFLTGTNRGLNKTNSIGVNFNDNFGKKVTFNGSYFFNNSNTSNNEINREEQTLEEGQKQIDTDTSYSSSSNYNHRINMRIEYKIDSNNSIIFTPGISFQNNNSYSESFGNTIQFGKLLADNMNNSSASNSGYNLNGNIMYRHAFAKRGRTISLSLGLSTNDRSGTTYRNSDLNYYDGSGKDDSLKQKISPLSDGQSYNANIAYTEPIGKSGQLQINYNPTYSKNSSDRRAYQYDFLGSKDYSILDSAQSNMFENTAVTQNAGITYRLGNRDKMLSVGVSYQHTEMTSDRIFPFASNESQSFTNILPNAMLMYKLSEYSRIRVFYRSSMNQPSIQQLQDGYFKSGLLNYSVGDPKLRPQFGHMVAARYNYTNTVNNNNFFANIFLQTNNDYLTNAVFTPSRGDSVLQGTDTLKRGGRLTQAKNMDGFVSVRSFFTYGVPLKFIKSNFNLNTGVSYQRTPGQINQLRGFTHNYTYSAGVLISSNISEYVDFTLSYNGNFNTVKNTIDPSTNSDYSTHTASGAVNLLTKSGWVLQNEVNYQFNRGLGGDLDKGYILWNAGIGKKFLKNQRGELRASVFDLLKQNRAISRTVNGLSIVDSQSQVLTQYFMLTFTYRLKNFGKLNMPTGGRERFNRLNGAPDMMNRPF</sequence>
<dbReference type="Proteomes" id="UP000185003">
    <property type="component" value="Unassembled WGS sequence"/>
</dbReference>
<keyword evidence="2" id="KW-0472">Membrane</keyword>
<keyword evidence="8" id="KW-1185">Reference proteome</keyword>